<dbReference type="InterPro" id="IPR001242">
    <property type="entry name" value="Condensation_dom"/>
</dbReference>
<dbReference type="InterPro" id="IPR009081">
    <property type="entry name" value="PP-bd_ACP"/>
</dbReference>
<dbReference type="Gene3D" id="3.30.559.30">
    <property type="entry name" value="Nonribosomal peptide synthetase, condensation domain"/>
    <property type="match status" value="4"/>
</dbReference>
<dbReference type="PANTHER" id="PTHR45527:SF1">
    <property type="entry name" value="FATTY ACID SYNTHASE"/>
    <property type="match status" value="1"/>
</dbReference>
<dbReference type="InterPro" id="IPR020806">
    <property type="entry name" value="PKS_PP-bd"/>
</dbReference>
<dbReference type="Pfam" id="PF00550">
    <property type="entry name" value="PP-binding"/>
    <property type="match status" value="4"/>
</dbReference>
<dbReference type="SUPFAM" id="SSF56801">
    <property type="entry name" value="Acetyl-CoA synthetase-like"/>
    <property type="match status" value="4"/>
</dbReference>
<keyword evidence="3" id="KW-0597">Phosphoprotein</keyword>
<evidence type="ECO:0000313" key="6">
    <source>
        <dbReference type="EMBL" id="MEU3555128.1"/>
    </source>
</evidence>
<dbReference type="InterPro" id="IPR045851">
    <property type="entry name" value="AMP-bd_C_sf"/>
</dbReference>
<evidence type="ECO:0000259" key="5">
    <source>
        <dbReference type="PROSITE" id="PS50075"/>
    </source>
</evidence>
<gene>
    <name evidence="6" type="ORF">AB0E65_13070</name>
</gene>
<evidence type="ECO:0000256" key="3">
    <source>
        <dbReference type="ARBA" id="ARBA00022553"/>
    </source>
</evidence>
<dbReference type="Gene3D" id="3.30.300.30">
    <property type="match status" value="4"/>
</dbReference>
<dbReference type="Gene3D" id="3.30.559.10">
    <property type="entry name" value="Chloramphenicol acetyltransferase-like domain"/>
    <property type="match status" value="4"/>
</dbReference>
<dbReference type="InterPro" id="IPR036736">
    <property type="entry name" value="ACP-like_sf"/>
</dbReference>
<dbReference type="InterPro" id="IPR023213">
    <property type="entry name" value="CAT-like_dom_sf"/>
</dbReference>
<feature type="domain" description="Carrier" evidence="5">
    <location>
        <begin position="972"/>
        <end position="1048"/>
    </location>
</feature>
<dbReference type="Gene3D" id="1.10.1200.10">
    <property type="entry name" value="ACP-like"/>
    <property type="match status" value="3"/>
</dbReference>
<feature type="region of interest" description="Disordered" evidence="4">
    <location>
        <begin position="4110"/>
        <end position="4130"/>
    </location>
</feature>
<reference evidence="6 7" key="1">
    <citation type="submission" date="2024-06" db="EMBL/GenBank/DDBJ databases">
        <title>The Natural Products Discovery Center: Release of the First 8490 Sequenced Strains for Exploring Actinobacteria Biosynthetic Diversity.</title>
        <authorList>
            <person name="Kalkreuter E."/>
            <person name="Kautsar S.A."/>
            <person name="Yang D."/>
            <person name="Bader C.D."/>
            <person name="Teijaro C.N."/>
            <person name="Fluegel L."/>
            <person name="Davis C.M."/>
            <person name="Simpson J.R."/>
            <person name="Lauterbach L."/>
            <person name="Steele A.D."/>
            <person name="Gui C."/>
            <person name="Meng S."/>
            <person name="Li G."/>
            <person name="Viehrig K."/>
            <person name="Ye F."/>
            <person name="Su P."/>
            <person name="Kiefer A.F."/>
            <person name="Nichols A."/>
            <person name="Cepeda A.J."/>
            <person name="Yan W."/>
            <person name="Fan B."/>
            <person name="Jiang Y."/>
            <person name="Adhikari A."/>
            <person name="Zheng C.-J."/>
            <person name="Schuster L."/>
            <person name="Cowan T.M."/>
            <person name="Smanski M.J."/>
            <person name="Chevrette M.G."/>
            <person name="De Carvalho L.P.S."/>
            <person name="Shen B."/>
        </authorList>
    </citation>
    <scope>NUCLEOTIDE SEQUENCE [LARGE SCALE GENOMIC DNA]</scope>
    <source>
        <strain evidence="6 7">NPDC038104</strain>
    </source>
</reference>
<dbReference type="Gene3D" id="3.40.50.12780">
    <property type="entry name" value="N-terminal domain of ligase-like"/>
    <property type="match status" value="4"/>
</dbReference>
<dbReference type="RefSeq" id="WP_159105583.1">
    <property type="nucleotide sequence ID" value="NZ_BEVZ01000002.1"/>
</dbReference>
<keyword evidence="2" id="KW-0596">Phosphopantetheine</keyword>
<dbReference type="Gene3D" id="3.40.50.1820">
    <property type="entry name" value="alpha/beta hydrolase"/>
    <property type="match status" value="1"/>
</dbReference>
<feature type="region of interest" description="Disordered" evidence="4">
    <location>
        <begin position="954"/>
        <end position="975"/>
    </location>
</feature>
<feature type="domain" description="Carrier" evidence="5">
    <location>
        <begin position="3077"/>
        <end position="3153"/>
    </location>
</feature>
<dbReference type="PANTHER" id="PTHR45527">
    <property type="entry name" value="NONRIBOSOMAL PEPTIDE SYNTHETASE"/>
    <property type="match status" value="1"/>
</dbReference>
<dbReference type="Proteomes" id="UP001550850">
    <property type="component" value="Unassembled WGS sequence"/>
</dbReference>
<feature type="domain" description="Carrier" evidence="5">
    <location>
        <begin position="4128"/>
        <end position="4204"/>
    </location>
</feature>
<dbReference type="InterPro" id="IPR025110">
    <property type="entry name" value="AMP-bd_C"/>
</dbReference>
<sequence length="4226" mass="455309">MSSDAPVAPVPAATRLPLSAAQRDIWTAHALDPSGLKYNVAECREILGPVDPGLMAAAWRRLAEEADFLRTRRFEEDGEQVWQVVDADAGRLDLPFTDVSGAADPEAEAWRLIDGMISTPFALDSEPPVRCALIRLGAERYFYFYGFHHLVVDGVGVGLALTRLVELYERAVAGEPWGPSPFGRLADLLAEDASFRGSREAAAERAAWREHLAGAPDAPRGLVRGAGRATPAHGGLPFARRTVRLSPADAGRLRDAARAQRASWPVLLVSLLAVYLHRVTGQDELVVALPVTGRTTQTARSTPGMMSNVVPLRLRVHPDEPFGALVRSVSAEVKHGLRGQRTRYEDLCRDAGVLGRARGLASPVVNIMGFNADLTVCGSPTVNHNVSNGPVDDLSIAVFDLGAAHGMRIDFDTPVEGVDPGAVAAHQDRFAAFLATALTPAAGELAERTTADLEVLTETERGLLLGKWAGAVTERQDTTLVDRFQQQVERFPDRVALIDGDRRITYRELDAAANRWARHLRGRGLGRGDLAGVLLERGADFATALIAVLRTGAAHVLLDPDFPDERLRSAAGDAGISHLVTTPRLAGRLDGPWTVHTEGPHELTHLEAGALGVPLTPDDPACLMFTSGSTGRPKGILSSHRNLVATLVGQRYLPTGPDEVFLQSSPVSWDAFSLEFWGPLLHGGTTVLQPGQKPEPTLVSELARRHRVSTLLLSASLFNYLVDEHPETFESVTTAYTVGEAASPAHVHKLQRLRPGIAVVNGYGPAEVMIYATTHTVERGPRPHPSIPIGSPLADKPLYVLDSRLRLCPPGATGELYVAGEGLAHGYLGRPDLTAARFVPNPYGPAGSRLYRTGDLVHFDADGNLHYEGRADDQIKIRGFRVEPGEIEAALLTHPAVTQAVVTVHQGRLSAHIVADGPTSTDDVRGHLVERLPDHLVPTYLTVLDRLPLTPNGKVDKRALPEPTAASRTGRAPRTPVEETLTALFARTLDLADAPTIDDDFFVLGGHSLLAARLTNHIADALGVRLTVRDVFQHPTPARLAGHLTGTGAQKATALPALTPAAPASGSLPASFAQRRLWLLADLDGDSTAYNVPLSVRIDGSVDTAVLEAALTDVVERHAPLRTLIETVDGEPCQRVLPPAEVRVAVERRVTTPESLESDLVTAAGYRFDLRTEIPLRVTVFEPGDGSCVLLVLLHHVATDGASNGVFFDDLSRACAARASGAAGNVLEPLPVQYADYARWQRTVLGSADDPDSVLARELGFWRSTLDGLPEEHGLRLDRPRPARATHRGGQVEVDLGRDVMRRVGELARAEGCTPFMVVHAALVAALTRLGAGTDLAVGTPVAGRGDEQLRELVGFFVNTLVLRTDSSGDPTFQDLLARIRATDLDAFAHQEAPFDLVLETLNPIRSLARHPLFQICLTLDVATTPRLSLPGNATGDVVPVVNGSAKFDLEFLLRSDDNQRLHGTVLFARDLFDDSTVQRLVTVLGRVLEQVMADPGHRISALDVLSQEERALVTGPWAGTSADIDDVSLVERFEAQAERFPDRVALIDGERQITYRELNTAANRWARHLRDQGLGRGDMAGVLLERGADFAAAVVAVTKTGAAYTLLDPDFPDERLQAAASDAGIRLLVTDPALAGRLEGPWNTVSTSPAELVDLSEANPGLSLSGDDVACLMFTSGSTGRPKGILSSHRNLVSTVTAQTYGHFGPDEAFLQCSPVSWDAFSLEFWGALLHGGTTVLQPGQRPEPALITELAQRHKVTMLQLSASLFNYLTDEHPEAFDSVTVAYTGGEAASPAHVHKLHRLKPGITVVNGYGPAESMGFTTTHTIEPADQPHPTIPVGSPITNKGAFVLDDHLQLTAPGVTGELYLAGDGLAHGYLGRPDLTATRFVPNPYGPAGSRLYRTGDLVHFDADGNLHYEGRADDQIKIRGFRVEPGEIEAALLTHPAVTQAVVTVHQGRLSAHIVADRPAEDVRRHLAERLPDHLVPTYLTVLDRLPLTPNGKVDKRALPEPSSVPTGGRAPRTPLEETLTVLFAQVLGGADTPTIDDDFFVLGGHSLRAARLTNHIADALGVRLTIRDVFQHPTPARLADLISRQKGLPALPPITAGEGTGDSDSLPAASFAQRRLWLLADLDGDSTAYNVPLAIRLEGELDAAAWEAALNDLAERHAPLRTLIETVDGEPRQRILSPAEVRVPVEWRTTTPEALESDLVTAAGYRFDLRTEIPLRVTVFEPGDGTTVLLILLHHVATDGASNGAFFDDLGRAYKARLSGATTNVLKPLPVQYADYAHWQHRALGSPDDPDSVLARELGFWRSTLDGLPEEHGLRLDRPRPARATHLGGQVEVDLGPDVMARVGELALAQGCTPFMVVHAALVAALTRLGASTDLAVGTPVAGRGDEQLRELVGFFVNTLVLRTNSSGDPTFQELLARVRATDLDAFAHQEAPFDLVLDTVNPARSLARHPLFQICLGLETGGTPELRLPGARPAGVIGVMNGSAKFDLEFLLRSDDDRRLHGTVLFAQDLFDETSVRRMVTVLGQVLEQVLADPGLRISTLDVLSQDERALLTGAWAGTVLDTDDVSLVARFEEQAARSPEAVALIDGDRRVTYEELNAVANRWARHLRDQGLGRGDMAGVLLERGADFAAAVVAVTKTGAAYTLLDPDFPDERLRAAASDAGIRLLVTSPALAGRLEGPWNTVTTSPAELFSLSDLNLSVPLSGDDVACLMFTSGSTGRPKGILSSHRNLVSTVTAQTYGHFGPDEVFLQCSPVSWDAFSLEFWGALLHGGTTVLQPGQRPEPALIAELAQRHKVTMLQLSASLFNYLTDEHPEAFDTVTVAYTGGEAASPAHVHKLHRLRPGITVVNGYGPAESMGFTTTHTIEVSDRPHHVVPIGSPLINKGAYVLDDHLQLTAPGVTGELYLAGDGLAHGYLGRPDLTATRFVPNPYGPAGSRLYRTGDLVHFDTHGNLHYEGRADDQIKIRGFRVEPGEIEAALLTHPAVTQAVVTAHQQRLVAHVVGGAPEQGLVGNLADLARRHLTERLPEHLVPAHIMVLDRLPLTPNGKVDKRALPEPSSVSTGGRAPRTPLEETLVALFSRALSTSESLTIDDDFFRHGGHSLRAARLTNHIADALGVRLTIRDVFQHPTPARLADLISRQKGLPALPPITAGEGTGDSNSLPAASFAQRRLWLLADLDGDSTAYNVPLAIRLEGELDATAWEAALNDLAERHAPLRTLIETLDGEPRQRILSPAEVRIPLDHRRIAAHDLDRELATAARQVFDLRTDVPFRATAFDLGDGTWVLFLLLHHVATDGASNGVFFDDLARAYEARLSGATTNVLEPLPVRYADYAHWQHRALGSPDDPDSVLARELGFWRSTLDGLPEEHGLRLDRPRPARATHRGGEIGVDLGPDLFARVSELARAEGCTPFMVVHAALVAALTRLGAGTDLAVGTPVAGRSDEQLRELVGFFVNTLVLRTDSSGDPTFQDLLARVRAADLDAFAHQEAPFDLVLDSVNPARSLARHPLFQICLGLETGGASTIRLPGGRLADVFGVTNGSAKFDLEFLLRSDDNQRLHGTVLFAQDLFDDSTVQRMVTVLGRVLEQVLADPGHRISTLDVLSQEERALVTGPWAGTSADIDDVSLVERFETQAERFPDRVALIDGERQITYRELNTAANRWARHLRAQGLGRGDMAGVLLERGADFAAAVVAVTKTGAAYTLLDPDFPDERLQAAASDAGIRLLVTSPALAGRLEGPWTTVTTSPAELFSLSDLNLSVPLSGDDVACLMFTSGSTGRPKGILSSHRNLVSTVTAQSYGHFGPDEVFLQCSPVSWDAFSLEFWGALLHGGTTVLQPGQRPEPALITELSRRHRVTMLQLSASLFNYLTDEHPEAFDTVTVAYTGGEAASPAHVHKLQLSRPGITVVNGYGPAESMGFTTTHTIKPADQPHPVIPIGSPLVNKGAFVLDDHLQLTAPGVTGELYLAGDGLAHGYLGRPDLTATRFVPNPYGPAGSRLYRTGDLVHFDADGNLHYEGRADDQIKIRGFRVEPGEIEAALLTHPAVTQAVVTAHQGRLSAHIVTDTPTSTDDVRAHLTQRLPDHLVPTYLTALDRLPLTPNGKIDKRALPEPTALSRTGRAPRTPVEETLTALFARTLDLPDAPTIDDDFFVLGGHSLLAARLTNHIATALDVRLTVRDVFQHPTPARLAEHIAACRTAPAVKARPALRRRTETERMSS</sequence>
<dbReference type="SMART" id="SM00823">
    <property type="entry name" value="PKS_PP"/>
    <property type="match status" value="4"/>
</dbReference>
<dbReference type="Pfam" id="PF13193">
    <property type="entry name" value="AMP-binding_C"/>
    <property type="match status" value="4"/>
</dbReference>
<evidence type="ECO:0000256" key="1">
    <source>
        <dbReference type="ARBA" id="ARBA00001957"/>
    </source>
</evidence>
<evidence type="ECO:0000256" key="2">
    <source>
        <dbReference type="ARBA" id="ARBA00022450"/>
    </source>
</evidence>
<name>A0ABV2YHC4_9ACTN</name>
<dbReference type="Pfam" id="PF00668">
    <property type="entry name" value="Condensation"/>
    <property type="match status" value="4"/>
</dbReference>
<dbReference type="InterPro" id="IPR020845">
    <property type="entry name" value="AMP-binding_CS"/>
</dbReference>
<evidence type="ECO:0000256" key="4">
    <source>
        <dbReference type="SAM" id="MobiDB-lite"/>
    </source>
</evidence>
<dbReference type="NCBIfam" id="NF003417">
    <property type="entry name" value="PRK04813.1"/>
    <property type="match status" value="4"/>
</dbReference>
<dbReference type="PROSITE" id="PS00455">
    <property type="entry name" value="AMP_BINDING"/>
    <property type="match status" value="4"/>
</dbReference>
<comment type="cofactor">
    <cofactor evidence="1">
        <name>pantetheine 4'-phosphate</name>
        <dbReference type="ChEBI" id="CHEBI:47942"/>
    </cofactor>
</comment>
<dbReference type="InterPro" id="IPR042099">
    <property type="entry name" value="ANL_N_sf"/>
</dbReference>
<dbReference type="CDD" id="cd12117">
    <property type="entry name" value="A_NRPS_Srf_like"/>
    <property type="match status" value="4"/>
</dbReference>
<organism evidence="6 7">
    <name type="scientific">Streptomyces fragilis</name>
    <dbReference type="NCBI Taxonomy" id="67301"/>
    <lineage>
        <taxon>Bacteria</taxon>
        <taxon>Bacillati</taxon>
        <taxon>Actinomycetota</taxon>
        <taxon>Actinomycetes</taxon>
        <taxon>Kitasatosporales</taxon>
        <taxon>Streptomycetaceae</taxon>
        <taxon>Streptomyces</taxon>
    </lineage>
</organism>
<keyword evidence="7" id="KW-1185">Reference proteome</keyword>
<dbReference type="NCBIfam" id="TIGR01733">
    <property type="entry name" value="AA-adenyl-dom"/>
    <property type="match status" value="4"/>
</dbReference>
<feature type="region of interest" description="Disordered" evidence="4">
    <location>
        <begin position="2002"/>
        <end position="2022"/>
    </location>
</feature>
<feature type="region of interest" description="Disordered" evidence="4">
    <location>
        <begin position="3059"/>
        <end position="3078"/>
    </location>
</feature>
<dbReference type="EMBL" id="JBEZUR010000016">
    <property type="protein sequence ID" value="MEU3555128.1"/>
    <property type="molecule type" value="Genomic_DNA"/>
</dbReference>
<feature type="domain" description="Carrier" evidence="5">
    <location>
        <begin position="2020"/>
        <end position="2096"/>
    </location>
</feature>
<protein>
    <submittedName>
        <fullName evidence="6">Non-ribosomal peptide synthetase</fullName>
    </submittedName>
</protein>
<dbReference type="InterPro" id="IPR029058">
    <property type="entry name" value="AB_hydrolase_fold"/>
</dbReference>
<evidence type="ECO:0000313" key="7">
    <source>
        <dbReference type="Proteomes" id="UP001550850"/>
    </source>
</evidence>
<accession>A0ABV2YHC4</accession>
<dbReference type="InterPro" id="IPR000873">
    <property type="entry name" value="AMP-dep_synth/lig_dom"/>
</dbReference>
<comment type="caution">
    <text evidence="6">The sequence shown here is derived from an EMBL/GenBank/DDBJ whole genome shotgun (WGS) entry which is preliminary data.</text>
</comment>
<dbReference type="Pfam" id="PF00501">
    <property type="entry name" value="AMP-binding"/>
    <property type="match status" value="4"/>
</dbReference>
<proteinExistence type="predicted"/>
<dbReference type="SUPFAM" id="SSF47336">
    <property type="entry name" value="ACP-like"/>
    <property type="match status" value="4"/>
</dbReference>
<dbReference type="PROSITE" id="PS50075">
    <property type="entry name" value="CARRIER"/>
    <property type="match status" value="4"/>
</dbReference>
<dbReference type="SUPFAM" id="SSF52777">
    <property type="entry name" value="CoA-dependent acyltransferases"/>
    <property type="match status" value="8"/>
</dbReference>
<dbReference type="CDD" id="cd19540">
    <property type="entry name" value="LCL_NRPS-like"/>
    <property type="match status" value="3"/>
</dbReference>
<dbReference type="InterPro" id="IPR010071">
    <property type="entry name" value="AA_adenyl_dom"/>
</dbReference>